<dbReference type="PANTHER" id="PTHR34849:SF3">
    <property type="entry name" value="SSR2962 PROTEIN"/>
    <property type="match status" value="1"/>
</dbReference>
<comment type="caution">
    <text evidence="1">The sequence shown here is derived from an EMBL/GenBank/DDBJ whole genome shotgun (WGS) entry which is preliminary data.</text>
</comment>
<name>A0A1G1V1Q6_9BACT</name>
<proteinExistence type="predicted"/>
<dbReference type="EMBL" id="MHBW01000011">
    <property type="protein sequence ID" value="OGY09328.1"/>
    <property type="molecule type" value="Genomic_DNA"/>
</dbReference>
<evidence type="ECO:0000313" key="1">
    <source>
        <dbReference type="EMBL" id="OGY09328.1"/>
    </source>
</evidence>
<dbReference type="PANTHER" id="PTHR34849">
    <property type="entry name" value="SSL5025 PROTEIN"/>
    <property type="match status" value="1"/>
</dbReference>
<dbReference type="AlphaFoldDB" id="A0A1G1V1Q6"/>
<dbReference type="SUPFAM" id="SSF46689">
    <property type="entry name" value="Homeodomain-like"/>
    <property type="match status" value="1"/>
</dbReference>
<accession>A0A1G1V1Q6</accession>
<organism evidence="1 2">
    <name type="scientific">Candidatus Blackburnbacteria bacterium RIFCSPHIGHO2_01_FULL_43_15b</name>
    <dbReference type="NCBI Taxonomy" id="1797513"/>
    <lineage>
        <taxon>Bacteria</taxon>
        <taxon>Candidatus Blackburniibacteriota</taxon>
    </lineage>
</organism>
<evidence type="ECO:0000313" key="2">
    <source>
        <dbReference type="Proteomes" id="UP000177967"/>
    </source>
</evidence>
<gene>
    <name evidence="1" type="ORF">A2782_02525</name>
</gene>
<dbReference type="InterPro" id="IPR009057">
    <property type="entry name" value="Homeodomain-like_sf"/>
</dbReference>
<sequence>MGKYITQNPAILGGKPIISGTRMSVEAILELLASGIEIKEITKEYPFLKKAQVQAAIDYATKVVSREEKYINSLTIINEDSADSHPY</sequence>
<dbReference type="Proteomes" id="UP000177967">
    <property type="component" value="Unassembled WGS sequence"/>
</dbReference>
<dbReference type="Pfam" id="PF04255">
    <property type="entry name" value="DUF433"/>
    <property type="match status" value="1"/>
</dbReference>
<protein>
    <recommendedName>
        <fullName evidence="3">Antitoxin</fullName>
    </recommendedName>
</protein>
<dbReference type="STRING" id="1797513.A2782_02525"/>
<reference evidence="1 2" key="1">
    <citation type="journal article" date="2016" name="Nat. Commun.">
        <title>Thousands of microbial genomes shed light on interconnected biogeochemical processes in an aquifer system.</title>
        <authorList>
            <person name="Anantharaman K."/>
            <person name="Brown C.T."/>
            <person name="Hug L.A."/>
            <person name="Sharon I."/>
            <person name="Castelle C.J."/>
            <person name="Probst A.J."/>
            <person name="Thomas B.C."/>
            <person name="Singh A."/>
            <person name="Wilkins M.J."/>
            <person name="Karaoz U."/>
            <person name="Brodie E.L."/>
            <person name="Williams K.H."/>
            <person name="Hubbard S.S."/>
            <person name="Banfield J.F."/>
        </authorList>
    </citation>
    <scope>NUCLEOTIDE SEQUENCE [LARGE SCALE GENOMIC DNA]</scope>
</reference>
<dbReference type="InterPro" id="IPR007367">
    <property type="entry name" value="DUF433"/>
</dbReference>
<dbReference type="InterPro" id="IPR036388">
    <property type="entry name" value="WH-like_DNA-bd_sf"/>
</dbReference>
<dbReference type="Gene3D" id="1.10.10.10">
    <property type="entry name" value="Winged helix-like DNA-binding domain superfamily/Winged helix DNA-binding domain"/>
    <property type="match status" value="1"/>
</dbReference>
<evidence type="ECO:0008006" key="3">
    <source>
        <dbReference type="Google" id="ProtNLM"/>
    </source>
</evidence>